<dbReference type="InterPro" id="IPR036320">
    <property type="entry name" value="Glycosyl_Trfase_fam3_N_dom_sf"/>
</dbReference>
<keyword evidence="2" id="KW-0536">Nodulation</keyword>
<dbReference type="InterPro" id="IPR036390">
    <property type="entry name" value="WH_DNA-bd_sf"/>
</dbReference>
<dbReference type="InterPro" id="IPR036388">
    <property type="entry name" value="WH-like_DNA-bd_sf"/>
</dbReference>
<dbReference type="SUPFAM" id="SSF47648">
    <property type="entry name" value="Nucleoside phosphorylase/phosphoribosyltransferase N-terminal domain"/>
    <property type="match status" value="1"/>
</dbReference>
<dbReference type="Pfam" id="PF02885">
    <property type="entry name" value="Glycos_trans_3N"/>
    <property type="match status" value="1"/>
</dbReference>
<evidence type="ECO:0000313" key="9">
    <source>
        <dbReference type="EMBL" id="GHD18830.1"/>
    </source>
</evidence>
<keyword evidence="10" id="KW-1185">Reference proteome</keyword>
<dbReference type="PANTHER" id="PTHR30118">
    <property type="entry name" value="HTH-TYPE TRANSCRIPTIONAL REGULATOR LEUO-RELATED"/>
    <property type="match status" value="1"/>
</dbReference>
<proteinExistence type="inferred from homology"/>
<keyword evidence="3" id="KW-0328">Glycosyltransferase</keyword>
<accession>A0A8J3DYG5</accession>
<feature type="domain" description="HTH lysR-type" evidence="8">
    <location>
        <begin position="40"/>
        <end position="95"/>
    </location>
</feature>
<evidence type="ECO:0000256" key="2">
    <source>
        <dbReference type="ARBA" id="ARBA00022458"/>
    </source>
</evidence>
<dbReference type="InterPro" id="IPR017459">
    <property type="entry name" value="Glycosyl_Trfase_fam3_N_dom"/>
</dbReference>
<evidence type="ECO:0000256" key="6">
    <source>
        <dbReference type="ARBA" id="ARBA00023125"/>
    </source>
</evidence>
<dbReference type="PROSITE" id="PS50931">
    <property type="entry name" value="HTH_LYSR"/>
    <property type="match status" value="1"/>
</dbReference>
<dbReference type="InterPro" id="IPR000847">
    <property type="entry name" value="LysR_HTH_N"/>
</dbReference>
<dbReference type="InterPro" id="IPR050389">
    <property type="entry name" value="LysR-type_TF"/>
</dbReference>
<keyword evidence="6" id="KW-0238">DNA-binding</keyword>
<dbReference type="SUPFAM" id="SSF52418">
    <property type="entry name" value="Nucleoside phosphorylase/phosphoribosyltransferase catalytic domain"/>
    <property type="match status" value="1"/>
</dbReference>
<name>A0A8J3DYG5_9HYPH</name>
<dbReference type="AlphaFoldDB" id="A0A8J3DYG5"/>
<keyword evidence="7" id="KW-0804">Transcription</keyword>
<evidence type="ECO:0000256" key="3">
    <source>
        <dbReference type="ARBA" id="ARBA00022676"/>
    </source>
</evidence>
<dbReference type="PANTHER" id="PTHR30118:SF15">
    <property type="entry name" value="TRANSCRIPTIONAL REGULATORY PROTEIN"/>
    <property type="match status" value="1"/>
</dbReference>
<evidence type="ECO:0000256" key="4">
    <source>
        <dbReference type="ARBA" id="ARBA00022679"/>
    </source>
</evidence>
<dbReference type="NCBIfam" id="NF006564">
    <property type="entry name" value="PRK09071.1"/>
    <property type="match status" value="1"/>
</dbReference>
<dbReference type="InterPro" id="IPR035902">
    <property type="entry name" value="Nuc_phospho_transferase"/>
</dbReference>
<dbReference type="Gene3D" id="3.40.1030.10">
    <property type="entry name" value="Nucleoside phosphorylase/phosphoribosyltransferase catalytic domain"/>
    <property type="match status" value="1"/>
</dbReference>
<reference evidence="9" key="1">
    <citation type="journal article" date="2014" name="Int. J. Syst. Evol. Microbiol.">
        <title>Complete genome sequence of Corynebacterium casei LMG S-19264T (=DSM 44701T), isolated from a smear-ripened cheese.</title>
        <authorList>
            <consortium name="US DOE Joint Genome Institute (JGI-PGF)"/>
            <person name="Walter F."/>
            <person name="Albersmeier A."/>
            <person name="Kalinowski J."/>
            <person name="Ruckert C."/>
        </authorList>
    </citation>
    <scope>NUCLEOTIDE SEQUENCE</scope>
    <source>
        <strain evidence="9">KCTC 42249</strain>
    </source>
</reference>
<dbReference type="EMBL" id="BMZQ01000002">
    <property type="protein sequence ID" value="GHD18830.1"/>
    <property type="molecule type" value="Genomic_DNA"/>
</dbReference>
<dbReference type="GO" id="GO:0003700">
    <property type="term" value="F:DNA-binding transcription factor activity"/>
    <property type="evidence" value="ECO:0007669"/>
    <property type="project" value="InterPro"/>
</dbReference>
<reference evidence="9" key="2">
    <citation type="submission" date="2020-09" db="EMBL/GenBank/DDBJ databases">
        <authorList>
            <person name="Sun Q."/>
            <person name="Kim S."/>
        </authorList>
    </citation>
    <scope>NUCLEOTIDE SEQUENCE</scope>
    <source>
        <strain evidence="9">KCTC 42249</strain>
    </source>
</reference>
<dbReference type="GO" id="GO:0016757">
    <property type="term" value="F:glycosyltransferase activity"/>
    <property type="evidence" value="ECO:0007669"/>
    <property type="project" value="UniProtKB-KW"/>
</dbReference>
<evidence type="ECO:0000256" key="5">
    <source>
        <dbReference type="ARBA" id="ARBA00023015"/>
    </source>
</evidence>
<keyword evidence="5" id="KW-0805">Transcription regulation</keyword>
<dbReference type="Gene3D" id="1.10.10.10">
    <property type="entry name" value="Winged helix-like DNA-binding domain superfamily/Winged helix DNA-binding domain"/>
    <property type="match status" value="1"/>
</dbReference>
<comment type="similarity">
    <text evidence="1">Belongs to the LysR transcriptional regulatory family.</text>
</comment>
<dbReference type="Proteomes" id="UP000630142">
    <property type="component" value="Unassembled WGS sequence"/>
</dbReference>
<sequence length="499" mass="52865">MKGASQVRQEDDLEPVAIQALKVQASAAECEGSRSPLGRLRLLVALDALLVHGSVGKAAEQMGIGAPAMSRLLQQIRATYGDRILVKTARGMVPTPFAETLRMRLRALATETSDLLDVSQPVEPRTPRAQSNKAPIVAAPPLAMQADLSVNGPTPADFAAKLARIGPRAEPRQRLAKFVATIGAGAGRSRPLTVEEADEAFALILAGKADPIQIGAFLVVLHYRGVTAAELAGLVQASRRHIGAPDIGAGAVDLDWPAYLSPKASYEPWFLLAAKLVAQAGYRVLIHGSAANPTEGERMADSARILRMPIAASLGDASDGIAEQGIAYLPLSAMSQQIQALTALYSLFEMRSPLNIATHLLNPLGAAASLLGASRAMYQTGPRDAAALLGWRDLAVLSNKRDVAEATPYRATKLHRLVDGVAETTLLPSQAEPAALQPIGLTSLEYWQSVWEGRVRDARPRQIVIDTAAAALLMLERGAADAFAAKQEKAAALWDGRLG</sequence>
<gene>
    <name evidence="9" type="ORF">GCM10016234_29800</name>
</gene>
<protein>
    <submittedName>
        <fullName evidence="9">Glycosyl transferase</fullName>
    </submittedName>
</protein>
<evidence type="ECO:0000256" key="7">
    <source>
        <dbReference type="ARBA" id="ARBA00023163"/>
    </source>
</evidence>
<evidence type="ECO:0000256" key="1">
    <source>
        <dbReference type="ARBA" id="ARBA00009437"/>
    </source>
</evidence>
<dbReference type="Pfam" id="PF00126">
    <property type="entry name" value="HTH_1"/>
    <property type="match status" value="1"/>
</dbReference>
<evidence type="ECO:0000313" key="10">
    <source>
        <dbReference type="Proteomes" id="UP000630142"/>
    </source>
</evidence>
<organism evidence="9 10">
    <name type="scientific">Tianweitania populi</name>
    <dbReference type="NCBI Taxonomy" id="1607949"/>
    <lineage>
        <taxon>Bacteria</taxon>
        <taxon>Pseudomonadati</taxon>
        <taxon>Pseudomonadota</taxon>
        <taxon>Alphaproteobacteria</taxon>
        <taxon>Hyphomicrobiales</taxon>
        <taxon>Phyllobacteriaceae</taxon>
        <taxon>Tianweitania</taxon>
    </lineage>
</organism>
<comment type="caution">
    <text evidence="9">The sequence shown here is derived from an EMBL/GenBank/DDBJ whole genome shotgun (WGS) entry which is preliminary data.</text>
</comment>
<dbReference type="Gene3D" id="1.20.970.10">
    <property type="entry name" value="Transferase, Pyrimidine Nucleoside Phosphorylase, Chain C"/>
    <property type="match status" value="1"/>
</dbReference>
<dbReference type="SUPFAM" id="SSF46785">
    <property type="entry name" value="Winged helix' DNA-binding domain"/>
    <property type="match status" value="1"/>
</dbReference>
<keyword evidence="4 9" id="KW-0808">Transferase</keyword>
<dbReference type="GO" id="GO:0003677">
    <property type="term" value="F:DNA binding"/>
    <property type="evidence" value="ECO:0007669"/>
    <property type="project" value="UniProtKB-KW"/>
</dbReference>
<evidence type="ECO:0000259" key="8">
    <source>
        <dbReference type="PROSITE" id="PS50931"/>
    </source>
</evidence>